<protein>
    <submittedName>
        <fullName evidence="2">Uncharacterized protein</fullName>
    </submittedName>
</protein>
<dbReference type="Proteomes" id="UP000202528">
    <property type="component" value="Segment"/>
</dbReference>
<evidence type="ECO:0000313" key="3">
    <source>
        <dbReference type="Proteomes" id="UP000202528"/>
    </source>
</evidence>
<dbReference type="GeneID" id="16045725"/>
<proteinExistence type="predicted"/>
<dbReference type="RefSeq" id="YP_008126566.1">
    <property type="nucleotide sequence ID" value="NC_021537.1"/>
</dbReference>
<keyword evidence="3" id="KW-1185">Reference proteome</keyword>
<name>R9TQN8_9CAUD</name>
<reference evidence="2 3" key="1">
    <citation type="submission" date="2010-09" db="EMBL/GenBank/DDBJ databases">
        <title>The Genome Sequence of Halorubrum phage CGphi46.</title>
        <authorList>
            <consortium name="The Broad Institute Genome Sequencing Platform"/>
            <person name="Henn M.R."/>
            <person name="Dillon J."/>
            <person name="Levin J."/>
            <person name="Malboeuf C."/>
            <person name="Casali M."/>
            <person name="Russ C."/>
            <person name="Lennon N."/>
            <person name="Chapman S.B."/>
            <person name="Erlich R."/>
            <person name="Young S.K."/>
            <person name="Yandava C."/>
            <person name="Zeng Q."/>
            <person name="Fitzgerald M.F."/>
            <person name="Alvarado L."/>
            <person name="Anderson S."/>
            <person name="Berlin A."/>
            <person name="Chen Z."/>
            <person name="Freedman E."/>
            <person name="Gellesch M."/>
            <person name="Goldberg J."/>
            <person name="Green L."/>
            <person name="Griggs A."/>
            <person name="Gujja S."/>
            <person name="Heilman E."/>
            <person name="Heiman D."/>
            <person name="Hollinger A."/>
            <person name="Howarth C."/>
            <person name="Larson L."/>
            <person name="Mehta T."/>
            <person name="Neiman D."/>
            <person name="Pearson M."/>
            <person name="Roberts A."/>
            <person name="Ryan E."/>
            <person name="Saif S."/>
            <person name="Shea T."/>
            <person name="Shenoy N."/>
            <person name="Sisk P."/>
            <person name="Stolte C."/>
            <person name="Sykes S."/>
            <person name="White J."/>
            <person name="Haas B."/>
            <person name="Nusbaum C."/>
            <person name="Birren B."/>
        </authorList>
    </citation>
    <scope>NUCLEOTIDE SEQUENCE [LARGE SCALE GENOMIC DNA]</scope>
    <source>
        <strain evidence="2 3">CGphi46</strain>
    </source>
</reference>
<evidence type="ECO:0000256" key="1">
    <source>
        <dbReference type="SAM" id="MobiDB-lite"/>
    </source>
</evidence>
<dbReference type="EMBL" id="HQ332141">
    <property type="protein sequence ID" value="AGN33819.1"/>
    <property type="molecule type" value="Genomic_DNA"/>
</dbReference>
<sequence>MSDFEIQQRGLDGDDPDGQVTLGGDVVREDVDDTQQARDARAAAYAAVQATAEYFADHPPEGDDA</sequence>
<feature type="region of interest" description="Disordered" evidence="1">
    <location>
        <begin position="1"/>
        <end position="20"/>
    </location>
</feature>
<evidence type="ECO:0000313" key="2">
    <source>
        <dbReference type="EMBL" id="AGN33819.1"/>
    </source>
</evidence>
<organism evidence="2 3">
    <name type="scientific">Halorubrum virus CGphi46</name>
    <dbReference type="NCBI Taxonomy" id="754066"/>
    <lineage>
        <taxon>Viruses</taxon>
        <taxon>Duplodnaviria</taxon>
        <taxon>Heunggongvirae</taxon>
        <taxon>Uroviricota</taxon>
        <taxon>Caudoviricetes</taxon>
        <taxon>Kirjokansivirales</taxon>
        <taxon>Graaviviridae</taxon>
        <taxon>Seejivirus</taxon>
        <taxon>Seejivirus salhabitans</taxon>
    </lineage>
</organism>
<gene>
    <name evidence="2" type="ORF">HALG_00031</name>
</gene>
<accession>R9TQN8</accession>
<dbReference type="KEGG" id="vg:16045725"/>